<sequence>MGEPHSIVQWFPDKNAQKCGYCNNSSGSVQNGMWAQSLTVNDYQYLIDRGWRRSGQYCYKPVMHETCCPLYTIKCNALNFRPSKSQKKVIKKMNKFLHIGMLKNLDDQKVSEESIIQGQCFLDNYRECPNKNIGLNFLSQIGSNSDDYCGMNEEVNLQVKKESISAVPTVGESNDKYDSGSSSKEKYFKKGVGADPNKPPCIKAKLMRLENRLKKKGHSSKSMTDSSNFELGKSLEDFMNETSVDDKLQLKTKLIEPSYSLEEWKTYEQLEFDLFKKYQMIIHNDPPYKNTLEGFLRFLVNTPLKKQGSIGSKLSAANPTYGSYHQQYWLDDKLIAVGVIDILPKCVSAVYFFYDPDYRELTLGTFGALKEIQLARELYPTLNTEFYYMGFYIHTCKKMKYKGNMNPSFLLCPETYKWFPIEKCLQKLESAKYIRFNEDPDATDVDESSPQHLDNMKIVLGNRYMTYKRYKNHFSKQDNFTNVGKLIGRKCVENIIFFEP</sequence>
<dbReference type="EMBL" id="JARQZJ010000091">
    <property type="protein sequence ID" value="KAK9883144.1"/>
    <property type="molecule type" value="Genomic_DNA"/>
</dbReference>
<dbReference type="Pfam" id="PF04377">
    <property type="entry name" value="ATE_C"/>
    <property type="match status" value="1"/>
</dbReference>
<protein>
    <recommendedName>
        <fullName evidence="5">Arginyl-tRNA--protein transferase 1</fullName>
        <shortName evidence="5">Arginyltransferase 1</shortName>
        <shortName evidence="5">R-transferase 1</shortName>
        <ecNumber evidence="5">2.3.2.8</ecNumber>
    </recommendedName>
    <alternativeName>
        <fullName evidence="5">Arginine-tRNA--protein transferase 1</fullName>
    </alternativeName>
</protein>
<accession>A0AAW1UJE0</accession>
<dbReference type="AlphaFoldDB" id="A0AAW1UJE0"/>
<dbReference type="Pfam" id="PF04376">
    <property type="entry name" value="ATE_N"/>
    <property type="match status" value="1"/>
</dbReference>
<dbReference type="GO" id="GO:0004057">
    <property type="term" value="F:arginyl-tRNA--protein transferase activity"/>
    <property type="evidence" value="ECO:0007669"/>
    <property type="project" value="UniProtKB-EC"/>
</dbReference>
<feature type="domain" description="N-end rule aminoacyl transferase C-terminal" evidence="7">
    <location>
        <begin position="271"/>
        <end position="412"/>
    </location>
</feature>
<dbReference type="InterPro" id="IPR030700">
    <property type="entry name" value="N-end_Aminoacyl_Trfase"/>
</dbReference>
<dbReference type="EC" id="2.3.2.8" evidence="5"/>
<dbReference type="InterPro" id="IPR007472">
    <property type="entry name" value="N-end_Aminoacyl_Trfase_C"/>
</dbReference>
<evidence type="ECO:0000256" key="5">
    <source>
        <dbReference type="PIRNR" id="PIRNR037207"/>
    </source>
</evidence>
<comment type="similarity">
    <text evidence="1 5">Belongs to the R-transferase family.</text>
</comment>
<keyword evidence="4 5" id="KW-0012">Acyltransferase</keyword>
<dbReference type="PANTHER" id="PTHR21367">
    <property type="entry name" value="ARGININE-TRNA-PROTEIN TRANSFERASE 1"/>
    <property type="match status" value="1"/>
</dbReference>
<comment type="caution">
    <text evidence="8">The sequence shown here is derived from an EMBL/GenBank/DDBJ whole genome shotgun (WGS) entry which is preliminary data.</text>
</comment>
<dbReference type="GO" id="GO:0005737">
    <property type="term" value="C:cytoplasm"/>
    <property type="evidence" value="ECO:0007669"/>
    <property type="project" value="TreeGrafter"/>
</dbReference>
<comment type="catalytic activity">
    <reaction evidence="5">
        <text>an N-terminal L-alpha-aminoacyl-[protein] + L-arginyl-tRNA(Arg) = an N-terminal L-arginyl-L-aminoacyl-[protein] + tRNA(Arg) + H(+)</text>
        <dbReference type="Rhea" id="RHEA:10208"/>
        <dbReference type="Rhea" id="RHEA-COMP:9658"/>
        <dbReference type="Rhea" id="RHEA-COMP:9673"/>
        <dbReference type="Rhea" id="RHEA-COMP:10636"/>
        <dbReference type="Rhea" id="RHEA-COMP:10638"/>
        <dbReference type="ChEBI" id="CHEBI:15378"/>
        <dbReference type="ChEBI" id="CHEBI:78442"/>
        <dbReference type="ChEBI" id="CHEBI:78513"/>
        <dbReference type="ChEBI" id="CHEBI:78597"/>
        <dbReference type="ChEBI" id="CHEBI:83562"/>
        <dbReference type="EC" id="2.3.2.8"/>
    </reaction>
</comment>
<dbReference type="InterPro" id="IPR016181">
    <property type="entry name" value="Acyl_CoA_acyltransferase"/>
</dbReference>
<keyword evidence="3 5" id="KW-0833">Ubl conjugation pathway</keyword>
<gene>
    <name evidence="8" type="ORF">WA026_001342</name>
</gene>
<evidence type="ECO:0000313" key="8">
    <source>
        <dbReference type="EMBL" id="KAK9883144.1"/>
    </source>
</evidence>
<comment type="function">
    <text evidence="5">Involved in the post-translational conjugation of arginine to the N-terminal aspartate or glutamate of a protein. This arginylation is required for degradation of the protein via the ubiquitin pathway.</text>
</comment>
<dbReference type="PIRSF" id="PIRSF037207">
    <property type="entry name" value="ATE1_euk"/>
    <property type="match status" value="1"/>
</dbReference>
<keyword evidence="9" id="KW-1185">Reference proteome</keyword>
<evidence type="ECO:0000313" key="9">
    <source>
        <dbReference type="Proteomes" id="UP001431783"/>
    </source>
</evidence>
<dbReference type="Proteomes" id="UP001431783">
    <property type="component" value="Unassembled WGS sequence"/>
</dbReference>
<evidence type="ECO:0000256" key="2">
    <source>
        <dbReference type="ARBA" id="ARBA00022679"/>
    </source>
</evidence>
<evidence type="ECO:0000256" key="3">
    <source>
        <dbReference type="ARBA" id="ARBA00022786"/>
    </source>
</evidence>
<dbReference type="InterPro" id="IPR007471">
    <property type="entry name" value="N-end_Aminoacyl_Trfase_N"/>
</dbReference>
<organism evidence="8 9">
    <name type="scientific">Henosepilachna vigintioctopunctata</name>
    <dbReference type="NCBI Taxonomy" id="420089"/>
    <lineage>
        <taxon>Eukaryota</taxon>
        <taxon>Metazoa</taxon>
        <taxon>Ecdysozoa</taxon>
        <taxon>Arthropoda</taxon>
        <taxon>Hexapoda</taxon>
        <taxon>Insecta</taxon>
        <taxon>Pterygota</taxon>
        <taxon>Neoptera</taxon>
        <taxon>Endopterygota</taxon>
        <taxon>Coleoptera</taxon>
        <taxon>Polyphaga</taxon>
        <taxon>Cucujiformia</taxon>
        <taxon>Coccinelloidea</taxon>
        <taxon>Coccinellidae</taxon>
        <taxon>Epilachninae</taxon>
        <taxon>Epilachnini</taxon>
        <taxon>Henosepilachna</taxon>
    </lineage>
</organism>
<evidence type="ECO:0000256" key="4">
    <source>
        <dbReference type="ARBA" id="ARBA00023315"/>
    </source>
</evidence>
<name>A0AAW1UJE0_9CUCU</name>
<evidence type="ECO:0000259" key="6">
    <source>
        <dbReference type="Pfam" id="PF04376"/>
    </source>
</evidence>
<evidence type="ECO:0000259" key="7">
    <source>
        <dbReference type="Pfam" id="PF04377"/>
    </source>
</evidence>
<evidence type="ECO:0000256" key="1">
    <source>
        <dbReference type="ARBA" id="ARBA00009991"/>
    </source>
</evidence>
<proteinExistence type="inferred from homology"/>
<dbReference type="PANTHER" id="PTHR21367:SF1">
    <property type="entry name" value="ARGINYL-TRNA--PROTEIN TRANSFERASE 1"/>
    <property type="match status" value="1"/>
</dbReference>
<reference evidence="8 9" key="1">
    <citation type="submission" date="2023-03" db="EMBL/GenBank/DDBJ databases">
        <title>Genome insight into feeding habits of ladybird beetles.</title>
        <authorList>
            <person name="Li H.-S."/>
            <person name="Huang Y.-H."/>
            <person name="Pang H."/>
        </authorList>
    </citation>
    <scope>NUCLEOTIDE SEQUENCE [LARGE SCALE GENOMIC DNA]</scope>
    <source>
        <strain evidence="8">SYSU_2023b</strain>
        <tissue evidence="8">Whole body</tissue>
    </source>
</reference>
<feature type="domain" description="N-end aminoacyl transferase N-terminal" evidence="6">
    <location>
        <begin position="17"/>
        <end position="88"/>
    </location>
</feature>
<dbReference type="InterPro" id="IPR017137">
    <property type="entry name" value="Arg-tRNA-P_Trfase_1_euk"/>
</dbReference>
<keyword evidence="2 5" id="KW-0808">Transferase</keyword>
<dbReference type="SUPFAM" id="SSF55729">
    <property type="entry name" value="Acyl-CoA N-acyltransferases (Nat)"/>
    <property type="match status" value="1"/>
</dbReference>